<dbReference type="Proteomes" id="UP001056576">
    <property type="component" value="Segment"/>
</dbReference>
<organism evidence="1 2">
    <name type="scientific">Brevundimonas phage vB_BpoS-Kikimora</name>
    <dbReference type="NCBI Taxonomy" id="2948601"/>
    <lineage>
        <taxon>Viruses</taxon>
        <taxon>Duplodnaviria</taxon>
        <taxon>Heunggongvirae</taxon>
        <taxon>Uroviricota</taxon>
        <taxon>Caudoviricetes</taxon>
        <taxon>Jeanschmidtviridae</taxon>
        <taxon>Kikimoravirus</taxon>
        <taxon>Kikimoravirus kikimora</taxon>
    </lineage>
</organism>
<dbReference type="InterPro" id="IPR055870">
    <property type="entry name" value="DUF7447"/>
</dbReference>
<dbReference type="Pfam" id="PF24239">
    <property type="entry name" value="DUF7447"/>
    <property type="match status" value="1"/>
</dbReference>
<evidence type="ECO:0000313" key="1">
    <source>
        <dbReference type="EMBL" id="USN15586.1"/>
    </source>
</evidence>
<evidence type="ECO:0000313" key="2">
    <source>
        <dbReference type="Proteomes" id="UP001056576"/>
    </source>
</evidence>
<sequence length="141" mass="15379">MSTQAQRLAAAALSDLQAALAAQSPAPHEGPAFTGSSNCLANIERDYARRRRGYWFDKNAMRGFGTRFPSGFHDYPALGATIFITTEKPANGERRANLRAYLWQSAQVVTLGEFCVYSLPVVNKAIDLLADMIRAPAEVTA</sequence>
<gene>
    <name evidence="1" type="ORF">KIKIMORA_04680</name>
</gene>
<keyword evidence="2" id="KW-1185">Reference proteome</keyword>
<reference evidence="1 2" key="1">
    <citation type="submission" date="2022-05" db="EMBL/GenBank/DDBJ databases">
        <authorList>
            <person name="Friedrich I."/>
            <person name="Poehlein A."/>
            <person name="Schneider D."/>
            <person name="Hertel R."/>
            <person name="Daniel R."/>
        </authorList>
    </citation>
    <scope>NUCLEOTIDE SEQUENCE [LARGE SCALE GENOMIC DNA]</scope>
</reference>
<name>A0A9E7MRL5_9CAUD</name>
<proteinExistence type="predicted"/>
<dbReference type="EMBL" id="ON529857">
    <property type="protein sequence ID" value="USN15586.1"/>
    <property type="molecule type" value="Genomic_DNA"/>
</dbReference>
<accession>A0A9E7MRL5</accession>
<protein>
    <submittedName>
        <fullName evidence="1">Uncharacterized protein</fullName>
    </submittedName>
</protein>